<proteinExistence type="predicted"/>
<comment type="caution">
    <text evidence="2">The sequence shown here is derived from an EMBL/GenBank/DDBJ whole genome shotgun (WGS) entry which is preliminary data.</text>
</comment>
<protein>
    <submittedName>
        <fullName evidence="2">Uncharacterized protein</fullName>
    </submittedName>
</protein>
<dbReference type="Pfam" id="PF19870">
    <property type="entry name" value="DUF6343"/>
    <property type="match status" value="1"/>
</dbReference>
<dbReference type="InterPro" id="IPR045924">
    <property type="entry name" value="DUF6343"/>
</dbReference>
<sequence>MRIVLATFGLVICTVFAVLAATANLPVLAVIMAVLAVIAAIDLVVVIRRRIKRGNGHSLFG</sequence>
<evidence type="ECO:0000313" key="3">
    <source>
        <dbReference type="Proteomes" id="UP000295157"/>
    </source>
</evidence>
<keyword evidence="1" id="KW-0812">Transmembrane</keyword>
<keyword evidence="1" id="KW-0472">Membrane</keyword>
<evidence type="ECO:0000313" key="2">
    <source>
        <dbReference type="EMBL" id="TDC08795.1"/>
    </source>
</evidence>
<name>A0A4R4NIA6_9ACTN</name>
<evidence type="ECO:0000256" key="1">
    <source>
        <dbReference type="SAM" id="Phobius"/>
    </source>
</evidence>
<organism evidence="2 3">
    <name type="scientific">Nonomuraea longispora</name>
    <dbReference type="NCBI Taxonomy" id="1848320"/>
    <lineage>
        <taxon>Bacteria</taxon>
        <taxon>Bacillati</taxon>
        <taxon>Actinomycetota</taxon>
        <taxon>Actinomycetes</taxon>
        <taxon>Streptosporangiales</taxon>
        <taxon>Streptosporangiaceae</taxon>
        <taxon>Nonomuraea</taxon>
    </lineage>
</organism>
<dbReference type="AlphaFoldDB" id="A0A4R4NIA6"/>
<keyword evidence="3" id="KW-1185">Reference proteome</keyword>
<gene>
    <name evidence="2" type="ORF">E1267_09505</name>
</gene>
<accession>A0A4R4NIA6</accession>
<dbReference type="EMBL" id="SMJZ01000024">
    <property type="protein sequence ID" value="TDC08795.1"/>
    <property type="molecule type" value="Genomic_DNA"/>
</dbReference>
<keyword evidence="1" id="KW-1133">Transmembrane helix</keyword>
<feature type="transmembrane region" description="Helical" evidence="1">
    <location>
        <begin position="27"/>
        <end position="47"/>
    </location>
</feature>
<reference evidence="2 3" key="1">
    <citation type="submission" date="2019-02" db="EMBL/GenBank/DDBJ databases">
        <title>Draft genome sequences of novel Actinobacteria.</title>
        <authorList>
            <person name="Sahin N."/>
            <person name="Ay H."/>
            <person name="Saygin H."/>
        </authorList>
    </citation>
    <scope>NUCLEOTIDE SEQUENCE [LARGE SCALE GENOMIC DNA]</scope>
    <source>
        <strain evidence="2 3">KC201</strain>
    </source>
</reference>
<dbReference type="Proteomes" id="UP000295157">
    <property type="component" value="Unassembled WGS sequence"/>
</dbReference>